<feature type="transmembrane region" description="Helical" evidence="1">
    <location>
        <begin position="115"/>
        <end position="137"/>
    </location>
</feature>
<accession>A0A1M5UAX4</accession>
<feature type="transmembrane region" description="Helical" evidence="1">
    <location>
        <begin position="7"/>
        <end position="25"/>
    </location>
</feature>
<sequence>MRISTLLLVIVSIVAVIGGGFLNFQEFLMGSPANYKNLIVTFSYLLIWIFILLISIRFKNRSVLRYCLVFGIGMLVLSLLTIYINVSGATANWALIFVILLLGQWYGINFFTGSFLISFIILVFISLLMSIITFMSLKRLK</sequence>
<feature type="transmembrane region" description="Helical" evidence="1">
    <location>
        <begin position="63"/>
        <end position="84"/>
    </location>
</feature>
<feature type="transmembrane region" description="Helical" evidence="1">
    <location>
        <begin position="90"/>
        <end position="108"/>
    </location>
</feature>
<dbReference type="AlphaFoldDB" id="A0A1M5UAX4"/>
<reference evidence="2 3" key="1">
    <citation type="submission" date="2016-11" db="EMBL/GenBank/DDBJ databases">
        <authorList>
            <person name="Jaros S."/>
            <person name="Januszkiewicz K."/>
            <person name="Wedrychowicz H."/>
        </authorList>
    </citation>
    <scope>NUCLEOTIDE SEQUENCE [LARGE SCALE GENOMIC DNA]</scope>
    <source>
        <strain evidence="2 3">DSM 6191</strain>
    </source>
</reference>
<proteinExistence type="predicted"/>
<organism evidence="2 3">
    <name type="scientific">Clostridium intestinale DSM 6191</name>
    <dbReference type="NCBI Taxonomy" id="1121320"/>
    <lineage>
        <taxon>Bacteria</taxon>
        <taxon>Bacillati</taxon>
        <taxon>Bacillota</taxon>
        <taxon>Clostridia</taxon>
        <taxon>Eubacteriales</taxon>
        <taxon>Clostridiaceae</taxon>
        <taxon>Clostridium</taxon>
    </lineage>
</organism>
<evidence type="ECO:0000313" key="2">
    <source>
        <dbReference type="EMBL" id="SHH59996.1"/>
    </source>
</evidence>
<feature type="transmembrane region" description="Helical" evidence="1">
    <location>
        <begin position="37"/>
        <end position="56"/>
    </location>
</feature>
<protein>
    <submittedName>
        <fullName evidence="2">Uncharacterized protein</fullName>
    </submittedName>
</protein>
<dbReference type="RefSeq" id="WP_073016301.1">
    <property type="nucleotide sequence ID" value="NZ_FQXU01000003.1"/>
</dbReference>
<name>A0A1M5UAX4_9CLOT</name>
<evidence type="ECO:0000256" key="1">
    <source>
        <dbReference type="SAM" id="Phobius"/>
    </source>
</evidence>
<keyword evidence="1" id="KW-0812">Transmembrane</keyword>
<gene>
    <name evidence="2" type="ORF">SAMN02745941_00460</name>
</gene>
<dbReference type="Proteomes" id="UP000184241">
    <property type="component" value="Unassembled WGS sequence"/>
</dbReference>
<evidence type="ECO:0000313" key="3">
    <source>
        <dbReference type="Proteomes" id="UP000184241"/>
    </source>
</evidence>
<dbReference type="EMBL" id="FQXU01000003">
    <property type="protein sequence ID" value="SHH59996.1"/>
    <property type="molecule type" value="Genomic_DNA"/>
</dbReference>
<keyword evidence="1" id="KW-0472">Membrane</keyword>
<keyword evidence="1" id="KW-1133">Transmembrane helix</keyword>